<accession>A0A0T5Z4J0</accession>
<dbReference type="EMBL" id="LMXI01000456">
    <property type="protein sequence ID" value="KRT57842.1"/>
    <property type="molecule type" value="Genomic_DNA"/>
</dbReference>
<feature type="non-terminal residue" evidence="1">
    <location>
        <position position="41"/>
    </location>
</feature>
<reference evidence="1 2" key="1">
    <citation type="submission" date="2015-11" db="EMBL/GenBank/DDBJ databases">
        <title>The genome of Candidatus Endoriftia persephone in Ridgeia piscesae and population structure of the North Eastern Pacific vestimentiferan symbionts.</title>
        <authorList>
            <person name="Perez M."/>
            <person name="Juniper K.S."/>
        </authorList>
    </citation>
    <scope>NUCLEOTIDE SEQUENCE [LARGE SCALE GENOMIC DNA]</scope>
    <source>
        <strain evidence="1">Ind10</strain>
    </source>
</reference>
<organism evidence="1 2">
    <name type="scientific">endosymbiont of Ridgeia piscesae</name>
    <dbReference type="NCBI Taxonomy" id="54398"/>
    <lineage>
        <taxon>Bacteria</taxon>
        <taxon>Pseudomonadati</taxon>
        <taxon>Pseudomonadota</taxon>
        <taxon>Gammaproteobacteria</taxon>
        <taxon>sulfur-oxidizing symbionts</taxon>
    </lineage>
</organism>
<gene>
    <name evidence="1" type="ORF">Ga0076813_12381</name>
</gene>
<comment type="caution">
    <text evidence="1">The sequence shown here is derived from an EMBL/GenBank/DDBJ whole genome shotgun (WGS) entry which is preliminary data.</text>
</comment>
<dbReference type="Proteomes" id="UP000051276">
    <property type="component" value="Unassembled WGS sequence"/>
</dbReference>
<protein>
    <submittedName>
        <fullName evidence="1">Uncharacterized protein</fullName>
    </submittedName>
</protein>
<proteinExistence type="predicted"/>
<evidence type="ECO:0000313" key="2">
    <source>
        <dbReference type="Proteomes" id="UP000051276"/>
    </source>
</evidence>
<dbReference type="AlphaFoldDB" id="A0A0T5Z4J0"/>
<evidence type="ECO:0000313" key="1">
    <source>
        <dbReference type="EMBL" id="KRT57842.1"/>
    </source>
</evidence>
<name>A0A0T5Z4J0_9GAMM</name>
<sequence>MMTSKSTCAALRGAVLSFSGDPFQSDLDTVMHYESDGLVWL</sequence>